<dbReference type="EMBL" id="HG994371">
    <property type="protein sequence ID" value="CAF2022026.1"/>
    <property type="molecule type" value="Genomic_DNA"/>
</dbReference>
<feature type="non-terminal residue" evidence="2">
    <location>
        <position position="1"/>
    </location>
</feature>
<name>A0A816N4G7_BRANA</name>
<evidence type="ECO:0000313" key="2">
    <source>
        <dbReference type="EMBL" id="CAF2022026.1"/>
    </source>
</evidence>
<dbReference type="Proteomes" id="UP001295469">
    <property type="component" value="Chromosome C07"/>
</dbReference>
<accession>A0A816N4G7</accession>
<dbReference type="AlphaFoldDB" id="A0A816N4G7"/>
<proteinExistence type="predicted"/>
<dbReference type="PROSITE" id="PS50003">
    <property type="entry name" value="PH_DOMAIN"/>
    <property type="match status" value="1"/>
</dbReference>
<protein>
    <submittedName>
        <fullName evidence="2">(rape) hypothetical protein</fullName>
    </submittedName>
</protein>
<dbReference type="Pfam" id="PF08458">
    <property type="entry name" value="PH_2"/>
    <property type="match status" value="1"/>
</dbReference>
<dbReference type="InterPro" id="IPR001849">
    <property type="entry name" value="PH_domain"/>
</dbReference>
<reference evidence="2" key="1">
    <citation type="submission" date="2021-01" db="EMBL/GenBank/DDBJ databases">
        <authorList>
            <consortium name="Genoscope - CEA"/>
            <person name="William W."/>
        </authorList>
    </citation>
    <scope>NUCLEOTIDE SEQUENCE</scope>
</reference>
<feature type="domain" description="PH" evidence="1">
    <location>
        <begin position="1"/>
        <end position="36"/>
    </location>
</feature>
<evidence type="ECO:0000259" key="1">
    <source>
        <dbReference type="PROSITE" id="PS50003"/>
    </source>
</evidence>
<gene>
    <name evidence="2" type="ORF">DARMORV10_C07P48180.1</name>
</gene>
<sequence>KELYFGISTGKGLTKFKCKSKSDKQTWVDSIRNLLQQVTAVENIIIGLLIVYGG</sequence>
<organism evidence="2">
    <name type="scientific">Brassica napus</name>
    <name type="common">Rape</name>
    <dbReference type="NCBI Taxonomy" id="3708"/>
    <lineage>
        <taxon>Eukaryota</taxon>
        <taxon>Viridiplantae</taxon>
        <taxon>Streptophyta</taxon>
        <taxon>Embryophyta</taxon>
        <taxon>Tracheophyta</taxon>
        <taxon>Spermatophyta</taxon>
        <taxon>Magnoliopsida</taxon>
        <taxon>eudicotyledons</taxon>
        <taxon>Gunneridae</taxon>
        <taxon>Pentapetalae</taxon>
        <taxon>rosids</taxon>
        <taxon>malvids</taxon>
        <taxon>Brassicales</taxon>
        <taxon>Brassicaceae</taxon>
        <taxon>Brassiceae</taxon>
        <taxon>Brassica</taxon>
    </lineage>
</organism>
<dbReference type="InterPro" id="IPR013666">
    <property type="entry name" value="PH_pln"/>
</dbReference>